<proteinExistence type="predicted"/>
<organism evidence="1 2">
    <name type="scientific">Popillia japonica</name>
    <name type="common">Japanese beetle</name>
    <dbReference type="NCBI Taxonomy" id="7064"/>
    <lineage>
        <taxon>Eukaryota</taxon>
        <taxon>Metazoa</taxon>
        <taxon>Ecdysozoa</taxon>
        <taxon>Arthropoda</taxon>
        <taxon>Hexapoda</taxon>
        <taxon>Insecta</taxon>
        <taxon>Pterygota</taxon>
        <taxon>Neoptera</taxon>
        <taxon>Endopterygota</taxon>
        <taxon>Coleoptera</taxon>
        <taxon>Polyphaga</taxon>
        <taxon>Scarabaeiformia</taxon>
        <taxon>Scarabaeidae</taxon>
        <taxon>Rutelinae</taxon>
        <taxon>Popillia</taxon>
    </lineage>
</organism>
<dbReference type="EMBL" id="JASPKY010004064">
    <property type="protein sequence ID" value="KAK9660460.1"/>
    <property type="molecule type" value="Genomic_DNA"/>
</dbReference>
<sequence length="154" mass="17482">AFRLKVLMSMSKKEGDAELDVKGEFSKIVTGNEPLLRSNQDNGQLIYLDQAENRYPLFNSSSFGSGMYIDSTFIKRLQDHSDPRLFLIDSTFIKRLQDHSDPRLFLFCTQTKEAKEAGKAIDDFTAYEGGNPVVPYNQVNEKATKGKVSKRFQT</sequence>
<dbReference type="InterPro" id="IPR041662">
    <property type="entry name" value="SusD-like_2"/>
</dbReference>
<dbReference type="SUPFAM" id="SSF48452">
    <property type="entry name" value="TPR-like"/>
    <property type="match status" value="1"/>
</dbReference>
<dbReference type="Pfam" id="PF12771">
    <property type="entry name" value="SusD-like_2"/>
    <property type="match status" value="1"/>
</dbReference>
<dbReference type="Proteomes" id="UP001458880">
    <property type="component" value="Unassembled WGS sequence"/>
</dbReference>
<dbReference type="InterPro" id="IPR011990">
    <property type="entry name" value="TPR-like_helical_dom_sf"/>
</dbReference>
<keyword evidence="2" id="KW-1185">Reference proteome</keyword>
<accession>A0AAW1GHX3</accession>
<comment type="caution">
    <text evidence="1">The sequence shown here is derived from an EMBL/GenBank/DDBJ whole genome shotgun (WGS) entry which is preliminary data.</text>
</comment>
<gene>
    <name evidence="1" type="ORF">QE152_g41464</name>
</gene>
<evidence type="ECO:0000313" key="1">
    <source>
        <dbReference type="EMBL" id="KAK9660460.1"/>
    </source>
</evidence>
<evidence type="ECO:0000313" key="2">
    <source>
        <dbReference type="Proteomes" id="UP001458880"/>
    </source>
</evidence>
<reference evidence="1 2" key="1">
    <citation type="journal article" date="2024" name="BMC Genomics">
        <title>De novo assembly and annotation of Popillia japonica's genome with initial clues to its potential as an invasive pest.</title>
        <authorList>
            <person name="Cucini C."/>
            <person name="Boschi S."/>
            <person name="Funari R."/>
            <person name="Cardaioli E."/>
            <person name="Iannotti N."/>
            <person name="Marturano G."/>
            <person name="Paoli F."/>
            <person name="Bruttini M."/>
            <person name="Carapelli A."/>
            <person name="Frati F."/>
            <person name="Nardi F."/>
        </authorList>
    </citation>
    <scope>NUCLEOTIDE SEQUENCE [LARGE SCALE GENOMIC DNA]</scope>
    <source>
        <strain evidence="1">DMR45628</strain>
    </source>
</reference>
<feature type="non-terminal residue" evidence="1">
    <location>
        <position position="1"/>
    </location>
</feature>
<dbReference type="AlphaFoldDB" id="A0AAW1GHX3"/>
<name>A0AAW1GHX3_POPJA</name>
<protein>
    <submittedName>
        <fullName evidence="1">Starch-binding associating with outer membrane</fullName>
    </submittedName>
</protein>
<dbReference type="Gene3D" id="1.25.40.390">
    <property type="match status" value="1"/>
</dbReference>